<dbReference type="AlphaFoldDB" id="A0A4U1CCX9"/>
<evidence type="ECO:0000313" key="2">
    <source>
        <dbReference type="Proteomes" id="UP000310477"/>
    </source>
</evidence>
<dbReference type="OrthoDB" id="882993at2"/>
<dbReference type="EMBL" id="SWBO01000001">
    <property type="protein sequence ID" value="TKC03107.1"/>
    <property type="molecule type" value="Genomic_DNA"/>
</dbReference>
<gene>
    <name evidence="1" type="ORF">FA045_00625</name>
</gene>
<keyword evidence="2" id="KW-1185">Reference proteome</keyword>
<dbReference type="RefSeq" id="WP_136873391.1">
    <property type="nucleotide sequence ID" value="NZ_SWBO01000001.1"/>
</dbReference>
<organism evidence="1 2">
    <name type="scientific">Pedobacter cryotolerans</name>
    <dbReference type="NCBI Taxonomy" id="2571270"/>
    <lineage>
        <taxon>Bacteria</taxon>
        <taxon>Pseudomonadati</taxon>
        <taxon>Bacteroidota</taxon>
        <taxon>Sphingobacteriia</taxon>
        <taxon>Sphingobacteriales</taxon>
        <taxon>Sphingobacteriaceae</taxon>
        <taxon>Pedobacter</taxon>
    </lineage>
</organism>
<dbReference type="Proteomes" id="UP000310477">
    <property type="component" value="Unassembled WGS sequence"/>
</dbReference>
<evidence type="ECO:0000313" key="1">
    <source>
        <dbReference type="EMBL" id="TKC03107.1"/>
    </source>
</evidence>
<name>A0A4U1CCX9_9SPHI</name>
<comment type="caution">
    <text evidence="1">The sequence shown here is derived from an EMBL/GenBank/DDBJ whole genome shotgun (WGS) entry which is preliminary data.</text>
</comment>
<dbReference type="PROSITE" id="PS51257">
    <property type="entry name" value="PROKAR_LIPOPROTEIN"/>
    <property type="match status" value="1"/>
</dbReference>
<proteinExistence type="predicted"/>
<sequence length="196" mass="22165">MKNRILMVLMVIIFVCSCKKDEFKRVDKVITVQYDLEILKGTKAELKVNAGNIDYYFNIDYSYTKSIAANAEGWSILLGTSTKMAGYHAEFDTGSFGISTLEKGVLIDESQFQLPTTQGYFLVADRVIGNTTFNYEKGFKTEFYKFYNVPIKFKTIDKNAQAGPPFYGWMLIYVHPDKLIIGNIVFNTGGKVFAGN</sequence>
<accession>A0A4U1CCX9</accession>
<reference evidence="1 2" key="1">
    <citation type="submission" date="2019-04" db="EMBL/GenBank/DDBJ databases">
        <title>Pedobacter sp. AR-2-6 sp. nov., isolated from Arctic soil.</title>
        <authorList>
            <person name="Dahal R.H."/>
            <person name="Kim D.-U."/>
        </authorList>
    </citation>
    <scope>NUCLEOTIDE SEQUENCE [LARGE SCALE GENOMIC DNA]</scope>
    <source>
        <strain evidence="1 2">AR-2-6</strain>
    </source>
</reference>
<protein>
    <submittedName>
        <fullName evidence="1">Uncharacterized protein</fullName>
    </submittedName>
</protein>